<evidence type="ECO:0000313" key="1">
    <source>
        <dbReference type="EMBL" id="PNH12253.1"/>
    </source>
</evidence>
<organism evidence="1 2">
    <name type="scientific">Tetrabaena socialis</name>
    <dbReference type="NCBI Taxonomy" id="47790"/>
    <lineage>
        <taxon>Eukaryota</taxon>
        <taxon>Viridiplantae</taxon>
        <taxon>Chlorophyta</taxon>
        <taxon>core chlorophytes</taxon>
        <taxon>Chlorophyceae</taxon>
        <taxon>CS clade</taxon>
        <taxon>Chlamydomonadales</taxon>
        <taxon>Tetrabaenaceae</taxon>
        <taxon>Tetrabaena</taxon>
    </lineage>
</organism>
<gene>
    <name evidence="1" type="ORF">TSOC_000845</name>
</gene>
<sequence>MGVDLELHDRLLRLAPVIGGIIAAKPHAEEAQRLLIRALAGLAALWAAVSWLLLSAGCSISHTQAEAIACTPATLAAAAHAGEPANLPAVRRLSGWLLGVLPSGGAPSGGVAGQGAADPLLAP</sequence>
<comment type="caution">
    <text evidence="1">The sequence shown here is derived from an EMBL/GenBank/DDBJ whole genome shotgun (WGS) entry which is preliminary data.</text>
</comment>
<proteinExistence type="predicted"/>
<protein>
    <submittedName>
        <fullName evidence="1">Uncharacterized protein</fullName>
    </submittedName>
</protein>
<name>A0A2J8AIA3_9CHLO</name>
<keyword evidence="2" id="KW-1185">Reference proteome</keyword>
<evidence type="ECO:0000313" key="2">
    <source>
        <dbReference type="Proteomes" id="UP000236333"/>
    </source>
</evidence>
<accession>A0A2J8AIA3</accession>
<dbReference type="EMBL" id="PGGS01000012">
    <property type="protein sequence ID" value="PNH12253.1"/>
    <property type="molecule type" value="Genomic_DNA"/>
</dbReference>
<dbReference type="Proteomes" id="UP000236333">
    <property type="component" value="Unassembled WGS sequence"/>
</dbReference>
<reference evidence="1 2" key="1">
    <citation type="journal article" date="2017" name="Mol. Biol. Evol.">
        <title>The 4-celled Tetrabaena socialis nuclear genome reveals the essential components for genetic control of cell number at the origin of multicellularity in the volvocine lineage.</title>
        <authorList>
            <person name="Featherston J."/>
            <person name="Arakaki Y."/>
            <person name="Hanschen E.R."/>
            <person name="Ferris P.J."/>
            <person name="Michod R.E."/>
            <person name="Olson B.J.S.C."/>
            <person name="Nozaki H."/>
            <person name="Durand P.M."/>
        </authorList>
    </citation>
    <scope>NUCLEOTIDE SEQUENCE [LARGE SCALE GENOMIC DNA]</scope>
    <source>
        <strain evidence="1 2">NIES-571</strain>
    </source>
</reference>
<dbReference type="AlphaFoldDB" id="A0A2J8AIA3"/>